<dbReference type="Proteomes" id="UP000199301">
    <property type="component" value="Unassembled WGS sequence"/>
</dbReference>
<accession>A0A1H0ZQN0</accession>
<keyword evidence="1" id="KW-0489">Methyltransferase</keyword>
<dbReference type="GO" id="GO:0008168">
    <property type="term" value="F:methyltransferase activity"/>
    <property type="evidence" value="ECO:0007669"/>
    <property type="project" value="UniProtKB-KW"/>
</dbReference>
<dbReference type="AlphaFoldDB" id="A0A1H0ZQN0"/>
<proteinExistence type="predicted"/>
<dbReference type="PIRSF" id="PIRSF017393">
    <property type="entry name" value="MTase_SAV2177"/>
    <property type="match status" value="1"/>
</dbReference>
<protein>
    <submittedName>
        <fullName evidence="1">S-adenosyl methyltransferase</fullName>
    </submittedName>
</protein>
<reference evidence="2" key="1">
    <citation type="submission" date="2016-10" db="EMBL/GenBank/DDBJ databases">
        <authorList>
            <person name="Varghese N."/>
            <person name="Submissions S."/>
        </authorList>
    </citation>
    <scope>NUCLEOTIDE SEQUENCE [LARGE SCALE GENOMIC DNA]</scope>
    <source>
        <strain evidence="2">DSM 45459</strain>
    </source>
</reference>
<dbReference type="GO" id="GO:0032259">
    <property type="term" value="P:methylation"/>
    <property type="evidence" value="ECO:0007669"/>
    <property type="project" value="UniProtKB-KW"/>
</dbReference>
<dbReference type="InterPro" id="IPR006764">
    <property type="entry name" value="SAM_dep_MeTrfase_SAV2177_type"/>
</dbReference>
<sequence length="268" mass="28957">MGQWFDSSVGSVDETTPNIARMYDYFLGGSANFAADRAAAEEFLRVYPGNTAWAQINRALLGRAVRHLCARGIDQFLDLGSGVPTVGNVHEIAQRENPESRVVYVDIESVAVHHARHILQDNAQAGVVQADIRQPDEVLHAPEVTELLDFSRPVGILAVAILDILHVEDPPGLVSAYRDACVPGSALVITNGAQLSMTPEERAGIDQVMSQTTTPHVTFRSPEEVAALFPGYTLLDPGVVPSAQWRPDEPISQEQALRSNGYAAVGVL</sequence>
<evidence type="ECO:0000313" key="2">
    <source>
        <dbReference type="Proteomes" id="UP000199301"/>
    </source>
</evidence>
<gene>
    <name evidence="1" type="ORF">SAMN04489718_1184</name>
</gene>
<keyword evidence="1" id="KW-0808">Transferase</keyword>
<dbReference type="RefSeq" id="WP_092521633.1">
    <property type="nucleotide sequence ID" value="NZ_FNKO01000001.1"/>
</dbReference>
<organism evidence="1 2">
    <name type="scientific">Actinopolyspora saharensis</name>
    <dbReference type="NCBI Taxonomy" id="995062"/>
    <lineage>
        <taxon>Bacteria</taxon>
        <taxon>Bacillati</taxon>
        <taxon>Actinomycetota</taxon>
        <taxon>Actinomycetes</taxon>
        <taxon>Actinopolysporales</taxon>
        <taxon>Actinopolysporaceae</taxon>
        <taxon>Actinopolyspora</taxon>
    </lineage>
</organism>
<dbReference type="InterPro" id="IPR029063">
    <property type="entry name" value="SAM-dependent_MTases_sf"/>
</dbReference>
<evidence type="ECO:0000313" key="1">
    <source>
        <dbReference type="EMBL" id="SDQ29697.1"/>
    </source>
</evidence>
<dbReference type="EMBL" id="FNKO01000001">
    <property type="protein sequence ID" value="SDQ29697.1"/>
    <property type="molecule type" value="Genomic_DNA"/>
</dbReference>
<dbReference type="Gene3D" id="3.40.50.150">
    <property type="entry name" value="Vaccinia Virus protein VP39"/>
    <property type="match status" value="1"/>
</dbReference>
<dbReference type="Pfam" id="PF04672">
    <property type="entry name" value="Methyltransf_19"/>
    <property type="match status" value="1"/>
</dbReference>
<keyword evidence="2" id="KW-1185">Reference proteome</keyword>
<dbReference type="SUPFAM" id="SSF53335">
    <property type="entry name" value="S-adenosyl-L-methionine-dependent methyltransferases"/>
    <property type="match status" value="1"/>
</dbReference>
<name>A0A1H0ZQN0_9ACTN</name>
<dbReference type="OrthoDB" id="4528398at2"/>
<dbReference type="STRING" id="995062.SAMN04489718_1184"/>